<dbReference type="RefSeq" id="WP_059070033.1">
    <property type="nucleotide sequence ID" value="NZ_LNAL01000006.1"/>
</dbReference>
<gene>
    <name evidence="1" type="ORF">ASU33_10095</name>
</gene>
<evidence type="ECO:0000313" key="2">
    <source>
        <dbReference type="Proteomes" id="UP000054223"/>
    </source>
</evidence>
<organism evidence="1 2">
    <name type="scientific">Solirubrum puertoriconensis</name>
    <dbReference type="NCBI Taxonomy" id="1751427"/>
    <lineage>
        <taxon>Bacteria</taxon>
        <taxon>Pseudomonadati</taxon>
        <taxon>Bacteroidota</taxon>
        <taxon>Cytophagia</taxon>
        <taxon>Cytophagales</taxon>
    </lineage>
</organism>
<proteinExistence type="predicted"/>
<dbReference type="OrthoDB" id="885042at2"/>
<protein>
    <submittedName>
        <fullName evidence="1">Uncharacterized protein</fullName>
    </submittedName>
</protein>
<sequence>MIKALLVASLLWVGAPVPVVRQMLQARATASAQTVYVCISKSSVAYHSSDGCAGLNRCTHEVRAMSVSAAQDMGKRACQKCY</sequence>
<dbReference type="EMBL" id="LNAL01000006">
    <property type="protein sequence ID" value="KUG08503.1"/>
    <property type="molecule type" value="Genomic_DNA"/>
</dbReference>
<reference evidence="1 2" key="1">
    <citation type="submission" date="2015-11" db="EMBL/GenBank/DDBJ databases">
        <title>Solirubrum puertoriconensis gen. nov. an environmental bacteria isolated in Puerto Rico.</title>
        <authorList>
            <person name="Cuebas-Irizarry M.F."/>
            <person name="Montalvo-Rodriguez R."/>
        </authorList>
    </citation>
    <scope>NUCLEOTIDE SEQUENCE [LARGE SCALE GENOMIC DNA]</scope>
    <source>
        <strain evidence="1 2">MC1A</strain>
    </source>
</reference>
<dbReference type="Proteomes" id="UP000054223">
    <property type="component" value="Unassembled WGS sequence"/>
</dbReference>
<keyword evidence="2" id="KW-1185">Reference proteome</keyword>
<dbReference type="AlphaFoldDB" id="A0A9X0HM09"/>
<comment type="caution">
    <text evidence="1">The sequence shown here is derived from an EMBL/GenBank/DDBJ whole genome shotgun (WGS) entry which is preliminary data.</text>
</comment>
<accession>A0A9X0HM09</accession>
<evidence type="ECO:0000313" key="1">
    <source>
        <dbReference type="EMBL" id="KUG08503.1"/>
    </source>
</evidence>
<name>A0A9X0HM09_SOLP1</name>